<comment type="caution">
    <text evidence="1">The sequence shown here is derived from an EMBL/GenBank/DDBJ whole genome shotgun (WGS) entry which is preliminary data.</text>
</comment>
<dbReference type="Proteomes" id="UP000325576">
    <property type="component" value="Unassembled WGS sequence"/>
</dbReference>
<sequence>MSTQETGVIDIPALFVESFISFANDINDVELGDDDDVIGDLEFAVSEDGRRLYLANKCPGFYPYLQLASEVGGLAIAHIRSTDYVERDDGVRRGALRSCAGCDRPPQYASGRA</sequence>
<organism evidence="1 2">
    <name type="scientific">Rhodococcus erythropolis</name>
    <name type="common">Arthrobacter picolinophilus</name>
    <dbReference type="NCBI Taxonomy" id="1833"/>
    <lineage>
        <taxon>Bacteria</taxon>
        <taxon>Bacillati</taxon>
        <taxon>Actinomycetota</taxon>
        <taxon>Actinomycetes</taxon>
        <taxon>Mycobacteriales</taxon>
        <taxon>Nocardiaceae</taxon>
        <taxon>Rhodococcus</taxon>
        <taxon>Rhodococcus erythropolis group</taxon>
    </lineage>
</organism>
<accession>A0A0C3ACR0</accession>
<name>A0A0C3ACR0_RHOER</name>
<evidence type="ECO:0000313" key="1">
    <source>
        <dbReference type="EMBL" id="KAB2586060.1"/>
    </source>
</evidence>
<proteinExistence type="predicted"/>
<dbReference type="EMBL" id="MRBO01000249">
    <property type="protein sequence ID" value="KAB2586060.1"/>
    <property type="molecule type" value="Genomic_DNA"/>
</dbReference>
<gene>
    <name evidence="1" type="ORF">BS297_07360</name>
</gene>
<evidence type="ECO:0000313" key="2">
    <source>
        <dbReference type="Proteomes" id="UP000325576"/>
    </source>
</evidence>
<reference evidence="1 2" key="1">
    <citation type="journal article" date="2017" name="Poromechanics V (2013)">
        <title>Genomic Characterization of the Arsenic-Tolerant Actinobacterium, &lt;i&gt;Rhodococcus erythropolis&lt;/i&gt; S43.</title>
        <authorList>
            <person name="Retamal-Morales G."/>
            <person name="Mehnert M."/>
            <person name="Schwabe R."/>
            <person name="Tischler D."/>
            <person name="Schloemann M."/>
            <person name="Levican G.J."/>
        </authorList>
    </citation>
    <scope>NUCLEOTIDE SEQUENCE [LARGE SCALE GENOMIC DNA]</scope>
    <source>
        <strain evidence="1 2">S43</strain>
    </source>
</reference>
<protein>
    <submittedName>
        <fullName evidence="1">Uncharacterized protein</fullName>
    </submittedName>
</protein>
<dbReference type="AlphaFoldDB" id="A0A0C3ACR0"/>